<proteinExistence type="predicted"/>
<reference evidence="2" key="2">
    <citation type="submission" date="2015-02" db="UniProtKB">
        <authorList>
            <consortium name="EnsemblMetazoa"/>
        </authorList>
    </citation>
    <scope>IDENTIFICATION</scope>
</reference>
<organism evidence="2 3">
    <name type="scientific">Strigamia maritima</name>
    <name type="common">European centipede</name>
    <name type="synonym">Geophilus maritimus</name>
    <dbReference type="NCBI Taxonomy" id="126957"/>
    <lineage>
        <taxon>Eukaryota</taxon>
        <taxon>Metazoa</taxon>
        <taxon>Ecdysozoa</taxon>
        <taxon>Arthropoda</taxon>
        <taxon>Myriapoda</taxon>
        <taxon>Chilopoda</taxon>
        <taxon>Pleurostigmophora</taxon>
        <taxon>Geophilomorpha</taxon>
        <taxon>Linotaeniidae</taxon>
        <taxon>Strigamia</taxon>
    </lineage>
</organism>
<name>T1JC04_STRMM</name>
<protein>
    <submittedName>
        <fullName evidence="2">Uncharacterized protein</fullName>
    </submittedName>
</protein>
<accession>T1JC04</accession>
<keyword evidence="1" id="KW-1133">Transmembrane helix</keyword>
<keyword evidence="1" id="KW-0472">Membrane</keyword>
<feature type="transmembrane region" description="Helical" evidence="1">
    <location>
        <begin position="88"/>
        <end position="110"/>
    </location>
</feature>
<dbReference type="Proteomes" id="UP000014500">
    <property type="component" value="Unassembled WGS sequence"/>
</dbReference>
<reference evidence="3" key="1">
    <citation type="submission" date="2011-05" db="EMBL/GenBank/DDBJ databases">
        <authorList>
            <person name="Richards S.R."/>
            <person name="Qu J."/>
            <person name="Jiang H."/>
            <person name="Jhangiani S.N."/>
            <person name="Agravi P."/>
            <person name="Goodspeed R."/>
            <person name="Gross S."/>
            <person name="Mandapat C."/>
            <person name="Jackson L."/>
            <person name="Mathew T."/>
            <person name="Pu L."/>
            <person name="Thornton R."/>
            <person name="Saada N."/>
            <person name="Wilczek-Boney K.B."/>
            <person name="Lee S."/>
            <person name="Kovar C."/>
            <person name="Wu Y."/>
            <person name="Scherer S.E."/>
            <person name="Worley K.C."/>
            <person name="Muzny D.M."/>
            <person name="Gibbs R."/>
        </authorList>
    </citation>
    <scope>NUCLEOTIDE SEQUENCE</scope>
    <source>
        <strain evidence="3">Brora</strain>
    </source>
</reference>
<dbReference type="HOGENOM" id="CLU_1588548_0_0_1"/>
<evidence type="ECO:0000313" key="2">
    <source>
        <dbReference type="EnsemblMetazoa" id="SMAR011310-PA"/>
    </source>
</evidence>
<sequence>MDRQHGQFIVPFKRVKTPTTLRFARFGRFVVFNYNAIVDVCVFSEFSGKFEIWSFFFHFRLRASGFGLHLRAAPFVALIFRAISARKFLICLALFVCFFWEEVFVPVSGVSRSRVVVTRMPGVRIAVSVVFWLRSGKSSVVGFRSAPRVFAGFTSRFVKPVSGSVFNG</sequence>
<evidence type="ECO:0000313" key="3">
    <source>
        <dbReference type="Proteomes" id="UP000014500"/>
    </source>
</evidence>
<dbReference type="AlphaFoldDB" id="T1JC04"/>
<keyword evidence="1" id="KW-0812">Transmembrane</keyword>
<keyword evidence="3" id="KW-1185">Reference proteome</keyword>
<dbReference type="EMBL" id="JH432044">
    <property type="status" value="NOT_ANNOTATED_CDS"/>
    <property type="molecule type" value="Genomic_DNA"/>
</dbReference>
<dbReference type="EnsemblMetazoa" id="SMAR011310-RA">
    <property type="protein sequence ID" value="SMAR011310-PA"/>
    <property type="gene ID" value="SMAR011310"/>
</dbReference>
<evidence type="ECO:0000256" key="1">
    <source>
        <dbReference type="SAM" id="Phobius"/>
    </source>
</evidence>